<evidence type="ECO:0000313" key="1">
    <source>
        <dbReference type="Proteomes" id="UP000095286"/>
    </source>
</evidence>
<proteinExistence type="predicted"/>
<dbReference type="WBParaSite" id="RSKR_0000263100.1">
    <property type="protein sequence ID" value="RSKR_0000263100.1"/>
    <property type="gene ID" value="RSKR_0000263100"/>
</dbReference>
<organism evidence="1 2">
    <name type="scientific">Rhabditophanes sp. KR3021</name>
    <dbReference type="NCBI Taxonomy" id="114890"/>
    <lineage>
        <taxon>Eukaryota</taxon>
        <taxon>Metazoa</taxon>
        <taxon>Ecdysozoa</taxon>
        <taxon>Nematoda</taxon>
        <taxon>Chromadorea</taxon>
        <taxon>Rhabditida</taxon>
        <taxon>Tylenchina</taxon>
        <taxon>Panagrolaimomorpha</taxon>
        <taxon>Strongyloidoidea</taxon>
        <taxon>Alloionematidae</taxon>
        <taxon>Rhabditophanes</taxon>
    </lineage>
</organism>
<dbReference type="Proteomes" id="UP000095286">
    <property type="component" value="Unplaced"/>
</dbReference>
<evidence type="ECO:0000313" key="2">
    <source>
        <dbReference type="WBParaSite" id="RSKR_0000263100.1"/>
    </source>
</evidence>
<reference evidence="2" key="1">
    <citation type="submission" date="2016-11" db="UniProtKB">
        <authorList>
            <consortium name="WormBaseParasite"/>
        </authorList>
    </citation>
    <scope>IDENTIFICATION</scope>
    <source>
        <strain evidence="2">KR3021</strain>
    </source>
</reference>
<name>A0AC35TNT3_9BILA</name>
<accession>A0AC35TNT3</accession>
<sequence>MPMPVVSKGCNDAFSRADQRMITNDFTTRLYISPPDIPDHCNELFTMTVYDKNGDEYNETITSAGSSSVELADEYEKAFSTNAGEMRIYRFGSILNHPDNITGYGHFMHYIPSIQEWVKGKTQFYTLAKDCSIEFYADEDGYNPDLITVDGIVLSKYKYTFSYMKYFKKKYGHFILPITRYGLHTIENDGNYILYVICKNVNSAYDAAAYVTGFNKRKAQNF</sequence>
<protein>
    <submittedName>
        <fullName evidence="2">Astacin domain-containing protein</fullName>
    </submittedName>
</protein>